<organism evidence="2 3">
    <name type="scientific">Reticulomyxa filosa</name>
    <dbReference type="NCBI Taxonomy" id="46433"/>
    <lineage>
        <taxon>Eukaryota</taxon>
        <taxon>Sar</taxon>
        <taxon>Rhizaria</taxon>
        <taxon>Retaria</taxon>
        <taxon>Foraminifera</taxon>
        <taxon>Monothalamids</taxon>
        <taxon>Reticulomyxidae</taxon>
        <taxon>Reticulomyxa</taxon>
    </lineage>
</organism>
<gene>
    <name evidence="2" type="ORF">RFI_17754</name>
</gene>
<evidence type="ECO:0000313" key="2">
    <source>
        <dbReference type="EMBL" id="ETO19476.1"/>
    </source>
</evidence>
<evidence type="ECO:0000256" key="1">
    <source>
        <dbReference type="SAM" id="Phobius"/>
    </source>
</evidence>
<dbReference type="EMBL" id="ASPP01013633">
    <property type="protein sequence ID" value="ETO19476.1"/>
    <property type="molecule type" value="Genomic_DNA"/>
</dbReference>
<name>X6N0A0_RETFI</name>
<dbReference type="AlphaFoldDB" id="X6N0A0"/>
<protein>
    <submittedName>
        <fullName evidence="2">Uncharacterized protein</fullName>
    </submittedName>
</protein>
<evidence type="ECO:0000313" key="3">
    <source>
        <dbReference type="Proteomes" id="UP000023152"/>
    </source>
</evidence>
<keyword evidence="1" id="KW-1133">Transmembrane helix</keyword>
<sequence length="217" mass="25728">MCKKPYYVKIHANSWSNYFMSMAVDPRNHSTFLKKMFQEILWIAFQMGTLGLISRAFLNAFKELDFGLNQLMLRFKQKQPFTFAIVSNKVNSLISFLKKLVHPFEVMSNALQQSIRKIQQFLDSIVEEILLCCVDPIMFFRVTIVWLYKKITRFLLFVRLFILWLLILQHTASLAISCNILYELNHVHKMDWLRLDLCTKEEAFKSGPVNKIDDQRF</sequence>
<accession>X6N0A0</accession>
<keyword evidence="3" id="KW-1185">Reference proteome</keyword>
<reference evidence="2 3" key="1">
    <citation type="journal article" date="2013" name="Curr. Biol.">
        <title>The Genome of the Foraminiferan Reticulomyxa filosa.</title>
        <authorList>
            <person name="Glockner G."/>
            <person name="Hulsmann N."/>
            <person name="Schleicher M."/>
            <person name="Noegel A.A."/>
            <person name="Eichinger L."/>
            <person name="Gallinger C."/>
            <person name="Pawlowski J."/>
            <person name="Sierra R."/>
            <person name="Euteneuer U."/>
            <person name="Pillet L."/>
            <person name="Moustafa A."/>
            <person name="Platzer M."/>
            <person name="Groth M."/>
            <person name="Szafranski K."/>
            <person name="Schliwa M."/>
        </authorList>
    </citation>
    <scope>NUCLEOTIDE SEQUENCE [LARGE SCALE GENOMIC DNA]</scope>
</reference>
<keyword evidence="1" id="KW-0472">Membrane</keyword>
<proteinExistence type="predicted"/>
<feature type="transmembrane region" description="Helical" evidence="1">
    <location>
        <begin position="160"/>
        <end position="182"/>
    </location>
</feature>
<keyword evidence="1" id="KW-0812">Transmembrane</keyword>
<dbReference type="Proteomes" id="UP000023152">
    <property type="component" value="Unassembled WGS sequence"/>
</dbReference>
<comment type="caution">
    <text evidence="2">The sequence shown here is derived from an EMBL/GenBank/DDBJ whole genome shotgun (WGS) entry which is preliminary data.</text>
</comment>